<keyword evidence="3" id="KW-0813">Transport</keyword>
<dbReference type="InterPro" id="IPR000727">
    <property type="entry name" value="T_SNARE_dom"/>
</dbReference>
<dbReference type="PANTHER" id="PTHR19957">
    <property type="entry name" value="SYNTAXIN"/>
    <property type="match status" value="1"/>
</dbReference>
<dbReference type="GO" id="GO:0006886">
    <property type="term" value="P:intracellular protein transport"/>
    <property type="evidence" value="ECO:0007669"/>
    <property type="project" value="TreeGrafter"/>
</dbReference>
<evidence type="ECO:0000313" key="10">
    <source>
        <dbReference type="Proteomes" id="UP000299102"/>
    </source>
</evidence>
<name>A0A4C1VJL7_EUMVA</name>
<feature type="domain" description="T-SNARE coiled-coil homology" evidence="8">
    <location>
        <begin position="300"/>
        <end position="362"/>
    </location>
</feature>
<dbReference type="PANTHER" id="PTHR19957:SF424">
    <property type="entry name" value="SYNTAXIN-1A"/>
    <property type="match status" value="1"/>
</dbReference>
<keyword evidence="10" id="KW-1185">Reference proteome</keyword>
<protein>
    <submittedName>
        <fullName evidence="9">Syntaxin-1B</fullName>
    </submittedName>
</protein>
<dbReference type="GO" id="GO:0006887">
    <property type="term" value="P:exocytosis"/>
    <property type="evidence" value="ECO:0007669"/>
    <property type="project" value="TreeGrafter"/>
</dbReference>
<proteinExistence type="inferred from homology"/>
<dbReference type="GO" id="GO:0005886">
    <property type="term" value="C:plasma membrane"/>
    <property type="evidence" value="ECO:0007669"/>
    <property type="project" value="TreeGrafter"/>
</dbReference>
<evidence type="ECO:0000256" key="4">
    <source>
        <dbReference type="ARBA" id="ARBA00022692"/>
    </source>
</evidence>
<evidence type="ECO:0000313" key="9">
    <source>
        <dbReference type="EMBL" id="GBP38789.1"/>
    </source>
</evidence>
<organism evidence="9 10">
    <name type="scientific">Eumeta variegata</name>
    <name type="common">Bagworm moth</name>
    <name type="synonym">Eumeta japonica</name>
    <dbReference type="NCBI Taxonomy" id="151549"/>
    <lineage>
        <taxon>Eukaryota</taxon>
        <taxon>Metazoa</taxon>
        <taxon>Ecdysozoa</taxon>
        <taxon>Arthropoda</taxon>
        <taxon>Hexapoda</taxon>
        <taxon>Insecta</taxon>
        <taxon>Pterygota</taxon>
        <taxon>Neoptera</taxon>
        <taxon>Endopterygota</taxon>
        <taxon>Lepidoptera</taxon>
        <taxon>Glossata</taxon>
        <taxon>Ditrysia</taxon>
        <taxon>Tineoidea</taxon>
        <taxon>Psychidae</taxon>
        <taxon>Oiketicinae</taxon>
        <taxon>Eumeta</taxon>
    </lineage>
</organism>
<dbReference type="GO" id="GO:0000149">
    <property type="term" value="F:SNARE binding"/>
    <property type="evidence" value="ECO:0007669"/>
    <property type="project" value="TreeGrafter"/>
</dbReference>
<dbReference type="Proteomes" id="UP000299102">
    <property type="component" value="Unassembled WGS sequence"/>
</dbReference>
<reference evidence="9 10" key="1">
    <citation type="journal article" date="2019" name="Commun. Biol.">
        <title>The bagworm genome reveals a unique fibroin gene that provides high tensile strength.</title>
        <authorList>
            <person name="Kono N."/>
            <person name="Nakamura H."/>
            <person name="Ohtoshi R."/>
            <person name="Tomita M."/>
            <person name="Numata K."/>
            <person name="Arakawa K."/>
        </authorList>
    </citation>
    <scope>NUCLEOTIDE SEQUENCE [LARGE SCALE GENOMIC DNA]</scope>
</reference>
<dbReference type="InterPro" id="IPR010989">
    <property type="entry name" value="SNARE"/>
</dbReference>
<evidence type="ECO:0000256" key="5">
    <source>
        <dbReference type="ARBA" id="ARBA00022775"/>
    </source>
</evidence>
<dbReference type="GO" id="GO:0048278">
    <property type="term" value="P:vesicle docking"/>
    <property type="evidence" value="ECO:0007669"/>
    <property type="project" value="TreeGrafter"/>
</dbReference>
<dbReference type="Gene3D" id="1.20.58.70">
    <property type="match status" value="1"/>
</dbReference>
<keyword evidence="6" id="KW-1133">Transmembrane helix</keyword>
<sequence length="411" mass="46149">MASHLKRNSRNKNLLRLAKELNFGRVTNLTSFGIRATCSKKLTYSERLRPKKSNHDEFQVNQTYSFGDLVQSVNQTCLVIKIEQLIGGVSALRLLGREVGFHRELPVEVTRDVEVCDGPFDANSSQYISDLQDQLDSAATKSHATGLKLCGALRQFGERVRAGAGGVGGRIARLQYAATRRLADDALARHEAFLRAYRDDQLAILQDQIRLRKYPLALPENPFLNSSQLAWDMLGGTSAPVIEEPRSHCSDEVGHSLCLVFWKANLTITDEECESLLESNNLSIFVDNLQAETQEARRALRDVETRHAELIRVEASLKEVRDLFLQLAHLVSEQQEHVDTVEYYANCAGECVESGGRLLLKGTIARRKARKMRVGERRALFADHTGKAGMRAARLVYDFAQLPRIGRGYFH</sequence>
<evidence type="ECO:0000256" key="2">
    <source>
        <dbReference type="ARBA" id="ARBA00009063"/>
    </source>
</evidence>
<evidence type="ECO:0000256" key="1">
    <source>
        <dbReference type="ARBA" id="ARBA00004211"/>
    </source>
</evidence>
<dbReference type="STRING" id="151549.A0A4C1VJL7"/>
<dbReference type="AlphaFoldDB" id="A0A4C1VJL7"/>
<comment type="similarity">
    <text evidence="2">Belongs to the syntaxin family.</text>
</comment>
<gene>
    <name evidence="9" type="primary">Stx1b</name>
    <name evidence="9" type="ORF">EVAR_33538_1</name>
</gene>
<keyword evidence="5" id="KW-0532">Neurotransmitter transport</keyword>
<dbReference type="CDD" id="cd15848">
    <property type="entry name" value="SNARE_syntaxin1-like"/>
    <property type="match status" value="1"/>
</dbReference>
<evidence type="ECO:0000259" key="8">
    <source>
        <dbReference type="PROSITE" id="PS50192"/>
    </source>
</evidence>
<keyword evidence="7" id="KW-0472">Membrane</keyword>
<dbReference type="OrthoDB" id="10255013at2759"/>
<dbReference type="GO" id="GO:0012505">
    <property type="term" value="C:endomembrane system"/>
    <property type="evidence" value="ECO:0007669"/>
    <property type="project" value="TreeGrafter"/>
</dbReference>
<dbReference type="PROSITE" id="PS50192">
    <property type="entry name" value="T_SNARE"/>
    <property type="match status" value="1"/>
</dbReference>
<dbReference type="GO" id="GO:0006836">
    <property type="term" value="P:neurotransmitter transport"/>
    <property type="evidence" value="ECO:0007669"/>
    <property type="project" value="UniProtKB-KW"/>
</dbReference>
<accession>A0A4C1VJL7</accession>
<dbReference type="EMBL" id="BGZK01000354">
    <property type="protein sequence ID" value="GBP38789.1"/>
    <property type="molecule type" value="Genomic_DNA"/>
</dbReference>
<dbReference type="GO" id="GO:0006906">
    <property type="term" value="P:vesicle fusion"/>
    <property type="evidence" value="ECO:0007669"/>
    <property type="project" value="TreeGrafter"/>
</dbReference>
<comment type="caution">
    <text evidence="9">The sequence shown here is derived from an EMBL/GenBank/DDBJ whole genome shotgun (WGS) entry which is preliminary data.</text>
</comment>
<dbReference type="GO" id="GO:0005484">
    <property type="term" value="F:SNAP receptor activity"/>
    <property type="evidence" value="ECO:0007669"/>
    <property type="project" value="TreeGrafter"/>
</dbReference>
<keyword evidence="4" id="KW-0812">Transmembrane</keyword>
<dbReference type="SUPFAM" id="SSF47661">
    <property type="entry name" value="t-snare proteins"/>
    <property type="match status" value="1"/>
</dbReference>
<evidence type="ECO:0000256" key="3">
    <source>
        <dbReference type="ARBA" id="ARBA00022448"/>
    </source>
</evidence>
<dbReference type="GO" id="GO:0031201">
    <property type="term" value="C:SNARE complex"/>
    <property type="evidence" value="ECO:0007669"/>
    <property type="project" value="TreeGrafter"/>
</dbReference>
<dbReference type="SMART" id="SM00397">
    <property type="entry name" value="t_SNARE"/>
    <property type="match status" value="1"/>
</dbReference>
<evidence type="ECO:0000256" key="6">
    <source>
        <dbReference type="ARBA" id="ARBA00022989"/>
    </source>
</evidence>
<dbReference type="InterPro" id="IPR045242">
    <property type="entry name" value="Syntaxin"/>
</dbReference>
<comment type="subcellular location">
    <subcellularLocation>
        <location evidence="1">Membrane</location>
        <topology evidence="1">Single-pass type IV membrane protein</topology>
    </subcellularLocation>
</comment>
<evidence type="ECO:0000256" key="7">
    <source>
        <dbReference type="ARBA" id="ARBA00023136"/>
    </source>
</evidence>